<evidence type="ECO:0000313" key="2">
    <source>
        <dbReference type="Proteomes" id="UP000054783"/>
    </source>
</evidence>
<dbReference type="Proteomes" id="UP000054783">
    <property type="component" value="Unassembled WGS sequence"/>
</dbReference>
<organism evidence="1 2">
    <name type="scientific">Trichinella patagoniensis</name>
    <dbReference type="NCBI Taxonomy" id="990121"/>
    <lineage>
        <taxon>Eukaryota</taxon>
        <taxon>Metazoa</taxon>
        <taxon>Ecdysozoa</taxon>
        <taxon>Nematoda</taxon>
        <taxon>Enoplea</taxon>
        <taxon>Dorylaimia</taxon>
        <taxon>Trichinellida</taxon>
        <taxon>Trichinellidae</taxon>
        <taxon>Trichinella</taxon>
    </lineage>
</organism>
<dbReference type="AlphaFoldDB" id="A0A0V0YW22"/>
<reference evidence="1 2" key="1">
    <citation type="submission" date="2015-01" db="EMBL/GenBank/DDBJ databases">
        <title>Evolution of Trichinella species and genotypes.</title>
        <authorList>
            <person name="Korhonen P.K."/>
            <person name="Edoardo P."/>
            <person name="Giuseppe L.R."/>
            <person name="Gasser R.B."/>
        </authorList>
    </citation>
    <scope>NUCLEOTIDE SEQUENCE [LARGE SCALE GENOMIC DNA]</scope>
    <source>
        <strain evidence="1">ISS2496</strain>
    </source>
</reference>
<evidence type="ECO:0000313" key="1">
    <source>
        <dbReference type="EMBL" id="KRY04349.1"/>
    </source>
</evidence>
<comment type="caution">
    <text evidence="1">The sequence shown here is derived from an EMBL/GenBank/DDBJ whole genome shotgun (WGS) entry which is preliminary data.</text>
</comment>
<gene>
    <name evidence="1" type="ORF">T12_3221</name>
</gene>
<proteinExistence type="predicted"/>
<keyword evidence="2" id="KW-1185">Reference proteome</keyword>
<accession>A0A0V0YW22</accession>
<protein>
    <submittedName>
        <fullName evidence="1">Uncharacterized protein</fullName>
    </submittedName>
</protein>
<name>A0A0V0YW22_9BILA</name>
<sequence>MQRGQRPISEQWDRLINQIEKKSFMTLPSCAFSDTSNNKT</sequence>
<dbReference type="EMBL" id="JYDQ01002014">
    <property type="protein sequence ID" value="KRY04349.1"/>
    <property type="molecule type" value="Genomic_DNA"/>
</dbReference>